<dbReference type="PROSITE" id="PS51257">
    <property type="entry name" value="PROKAR_LIPOPROTEIN"/>
    <property type="match status" value="1"/>
</dbReference>
<reference evidence="3" key="1">
    <citation type="submission" date="2012-06" db="EMBL/GenBank/DDBJ databases">
        <title>Genome analysis of multiple Granulibacter bethesdensis isolates demonstrates substantial genome diversity.</title>
        <authorList>
            <person name="Greenberg D.E."/>
            <person name="Porcella S.F."/>
            <person name="Zarember K."/>
            <person name="Zelazny A.M."/>
            <person name="Bruno D."/>
            <person name="Martens C."/>
            <person name="Barbian K.D."/>
            <person name="Jaske E."/>
            <person name="Holland S.M."/>
        </authorList>
    </citation>
    <scope>NUCLEOTIDE SEQUENCE [LARGE SCALE GENOMIC DNA]</scope>
    <source>
        <strain evidence="3">CGDNIH3</strain>
    </source>
</reference>
<dbReference type="Proteomes" id="UP000019438">
    <property type="component" value="Chromosome"/>
</dbReference>
<name>A0AAN0REH4_9PROT</name>
<evidence type="ECO:0000256" key="1">
    <source>
        <dbReference type="SAM" id="MobiDB-lite"/>
    </source>
</evidence>
<sequence length="77" mass="7890">MSICARLILYLVILGSCAAPVGTISGGIVSMAPVSSAADHEHPHPHHHGTGDHPCPSPGACELQASLSRLIHAAAHR</sequence>
<feature type="region of interest" description="Disordered" evidence="1">
    <location>
        <begin position="35"/>
        <end position="60"/>
    </location>
</feature>
<dbReference type="EMBL" id="CP003181">
    <property type="protein sequence ID" value="AHJ63277.1"/>
    <property type="molecule type" value="Genomic_DNA"/>
</dbReference>
<dbReference type="AlphaFoldDB" id="A0AAN0REH4"/>
<proteinExistence type="predicted"/>
<accession>A0AAN0REH4</accession>
<protein>
    <submittedName>
        <fullName evidence="2">Uncharacterized protein</fullName>
    </submittedName>
</protein>
<dbReference type="KEGG" id="gbc:GbCGDNIH3_7035"/>
<organism evidence="2 3">
    <name type="scientific">Granulibacter bethesdensis</name>
    <dbReference type="NCBI Taxonomy" id="364410"/>
    <lineage>
        <taxon>Bacteria</taxon>
        <taxon>Pseudomonadati</taxon>
        <taxon>Pseudomonadota</taxon>
        <taxon>Alphaproteobacteria</taxon>
        <taxon>Acetobacterales</taxon>
        <taxon>Acetobacteraceae</taxon>
        <taxon>Granulibacter</taxon>
    </lineage>
</organism>
<evidence type="ECO:0000313" key="3">
    <source>
        <dbReference type="Proteomes" id="UP000019438"/>
    </source>
</evidence>
<evidence type="ECO:0000313" key="2">
    <source>
        <dbReference type="EMBL" id="AHJ63277.1"/>
    </source>
</evidence>
<gene>
    <name evidence="2" type="ORF">GbCGDNIH3_7035</name>
</gene>